<protein>
    <submittedName>
        <fullName evidence="1">Uncharacterized protein</fullName>
    </submittedName>
</protein>
<gene>
    <name evidence="1" type="ORF">BCR44DRAFT_252706</name>
</gene>
<dbReference type="AlphaFoldDB" id="A0A1Y2H7M9"/>
<reference evidence="1 2" key="1">
    <citation type="submission" date="2016-07" db="EMBL/GenBank/DDBJ databases">
        <title>Pervasive Adenine N6-methylation of Active Genes in Fungi.</title>
        <authorList>
            <consortium name="DOE Joint Genome Institute"/>
            <person name="Mondo S.J."/>
            <person name="Dannebaum R.O."/>
            <person name="Kuo R.C."/>
            <person name="Labutti K."/>
            <person name="Haridas S."/>
            <person name="Kuo A."/>
            <person name="Salamov A."/>
            <person name="Ahrendt S.R."/>
            <person name="Lipzen A."/>
            <person name="Sullivan W."/>
            <person name="Andreopoulos W.B."/>
            <person name="Clum A."/>
            <person name="Lindquist E."/>
            <person name="Daum C."/>
            <person name="Ramamoorthy G.K."/>
            <person name="Gryganskyi A."/>
            <person name="Culley D."/>
            <person name="Magnuson J.K."/>
            <person name="James T.Y."/>
            <person name="O'Malley M.A."/>
            <person name="Stajich J.E."/>
            <person name="Spatafora J.W."/>
            <person name="Visel A."/>
            <person name="Grigoriev I.V."/>
        </authorList>
    </citation>
    <scope>NUCLEOTIDE SEQUENCE [LARGE SCALE GENOMIC DNA]</scope>
    <source>
        <strain evidence="1 2">PL171</strain>
    </source>
</reference>
<organism evidence="1 2">
    <name type="scientific">Catenaria anguillulae PL171</name>
    <dbReference type="NCBI Taxonomy" id="765915"/>
    <lineage>
        <taxon>Eukaryota</taxon>
        <taxon>Fungi</taxon>
        <taxon>Fungi incertae sedis</taxon>
        <taxon>Blastocladiomycota</taxon>
        <taxon>Blastocladiomycetes</taxon>
        <taxon>Blastocladiales</taxon>
        <taxon>Catenariaceae</taxon>
        <taxon>Catenaria</taxon>
    </lineage>
</organism>
<accession>A0A1Y2H7M9</accession>
<dbReference type="Proteomes" id="UP000193411">
    <property type="component" value="Unassembled WGS sequence"/>
</dbReference>
<name>A0A1Y2H7M9_9FUNG</name>
<evidence type="ECO:0000313" key="2">
    <source>
        <dbReference type="Proteomes" id="UP000193411"/>
    </source>
</evidence>
<comment type="caution">
    <text evidence="1">The sequence shown here is derived from an EMBL/GenBank/DDBJ whole genome shotgun (WGS) entry which is preliminary data.</text>
</comment>
<keyword evidence="2" id="KW-1185">Reference proteome</keyword>
<dbReference type="EMBL" id="MCFL01000133">
    <property type="protein sequence ID" value="ORZ29703.1"/>
    <property type="molecule type" value="Genomic_DNA"/>
</dbReference>
<sequence>MLAAMFVDHGVRRGVLPRSVLPGLHRRSGVRGARDAHVKKANVADPSSFLACQKQGSPRWIFFLGESSLVVSLNENSPNCANCPRLLSASMKEALIVRVAPVFKWNLILRCHHGNKCRPHQQLQLSQPCRGFPCTLLQVRLTFECLVLGFEAHEDLLRQEFLGCQPCACADPR</sequence>
<proteinExistence type="predicted"/>
<evidence type="ECO:0000313" key="1">
    <source>
        <dbReference type="EMBL" id="ORZ29703.1"/>
    </source>
</evidence>